<evidence type="ECO:0000256" key="6">
    <source>
        <dbReference type="ARBA" id="ARBA00022598"/>
    </source>
</evidence>
<evidence type="ECO:0000256" key="16">
    <source>
        <dbReference type="ARBA" id="ARBA00048816"/>
    </source>
</evidence>
<keyword evidence="13" id="KW-0665">Pyrimidine biosynthesis</keyword>
<keyword evidence="14" id="KW-0464">Manganese</keyword>
<dbReference type="EMBL" id="JAANXD010000070">
    <property type="protein sequence ID" value="MBS1258592.1"/>
    <property type="molecule type" value="Genomic_DNA"/>
</dbReference>
<dbReference type="SUPFAM" id="SSF56059">
    <property type="entry name" value="Glutathione synthetase ATP-binding domain-like"/>
    <property type="match status" value="1"/>
</dbReference>
<dbReference type="PRINTS" id="PR00098">
    <property type="entry name" value="CPSASE"/>
</dbReference>
<reference evidence="20" key="1">
    <citation type="journal article" date="2021" name="ISME J.">
        <title>Fine-scale metabolic discontinuity in a stratified prokaryote microbiome of a Red Sea deep halocline.</title>
        <authorList>
            <person name="Michoud G."/>
            <person name="Ngugi D.K."/>
            <person name="Barozzi A."/>
            <person name="Merlino G."/>
            <person name="Calleja M.L."/>
            <person name="Delgado-Huertas A."/>
            <person name="Moran X.A.G."/>
            <person name="Daffonchio D."/>
        </authorList>
    </citation>
    <scope>NUCLEOTIDE SEQUENCE</scope>
    <source>
        <strain evidence="20">SuakinDeep_MAG55_1</strain>
    </source>
</reference>
<evidence type="ECO:0000256" key="10">
    <source>
        <dbReference type="ARBA" id="ARBA00022741"/>
    </source>
</evidence>
<keyword evidence="8" id="KW-0479">Metal-binding</keyword>
<dbReference type="GO" id="GO:0005737">
    <property type="term" value="C:cytoplasm"/>
    <property type="evidence" value="ECO:0007669"/>
    <property type="project" value="TreeGrafter"/>
</dbReference>
<proteinExistence type="inferred from homology"/>
<dbReference type="PANTHER" id="PTHR11405">
    <property type="entry name" value="CARBAMOYLTRANSFERASE FAMILY MEMBER"/>
    <property type="match status" value="1"/>
</dbReference>
<comment type="catalytic activity">
    <reaction evidence="15">
        <text>hydrogencarbonate + NH4(+) + 2 ATP = carbamoyl phosphate + 2 ADP + phosphate + 2 H(+)</text>
        <dbReference type="Rhea" id="RHEA:18029"/>
        <dbReference type="ChEBI" id="CHEBI:15378"/>
        <dbReference type="ChEBI" id="CHEBI:17544"/>
        <dbReference type="ChEBI" id="CHEBI:28938"/>
        <dbReference type="ChEBI" id="CHEBI:30616"/>
        <dbReference type="ChEBI" id="CHEBI:43474"/>
        <dbReference type="ChEBI" id="CHEBI:58228"/>
        <dbReference type="ChEBI" id="CHEBI:456216"/>
        <dbReference type="EC" id="6.3.4.16"/>
    </reaction>
</comment>
<dbReference type="Pfam" id="PF25596">
    <property type="entry name" value="CPSase_L_D1"/>
    <property type="match status" value="1"/>
</dbReference>
<dbReference type="Pfam" id="PF02786">
    <property type="entry name" value="CPSase_L_D2"/>
    <property type="match status" value="1"/>
</dbReference>
<dbReference type="GO" id="GO:0005524">
    <property type="term" value="F:ATP binding"/>
    <property type="evidence" value="ECO:0007669"/>
    <property type="project" value="UniProtKB-UniRule"/>
</dbReference>
<dbReference type="GO" id="GO:0004087">
    <property type="term" value="F:carbamoyl-phosphate synthase (ammonia) activity"/>
    <property type="evidence" value="ECO:0007669"/>
    <property type="project" value="UniProtKB-EC"/>
</dbReference>
<dbReference type="FunFam" id="3.30.470.20:FF:000013">
    <property type="entry name" value="Carbamoyl-phosphate synthase large chain"/>
    <property type="match status" value="1"/>
</dbReference>
<dbReference type="PROSITE" id="PS00866">
    <property type="entry name" value="CPSASE_1"/>
    <property type="match status" value="1"/>
</dbReference>
<evidence type="ECO:0000313" key="20">
    <source>
        <dbReference type="EMBL" id="MBS1258592.1"/>
    </source>
</evidence>
<dbReference type="SUPFAM" id="SSF52440">
    <property type="entry name" value="PreATP-grasp domain"/>
    <property type="match status" value="1"/>
</dbReference>
<accession>A0A941W3Q7</accession>
<evidence type="ECO:0000256" key="7">
    <source>
        <dbReference type="ARBA" id="ARBA00022605"/>
    </source>
</evidence>
<evidence type="ECO:0000256" key="2">
    <source>
        <dbReference type="ARBA" id="ARBA00004812"/>
    </source>
</evidence>
<comment type="cofactor">
    <cofactor evidence="1">
        <name>Mn(2+)</name>
        <dbReference type="ChEBI" id="CHEBI:29035"/>
    </cofactor>
</comment>
<dbReference type="GO" id="GO:0046872">
    <property type="term" value="F:metal ion binding"/>
    <property type="evidence" value="ECO:0007669"/>
    <property type="project" value="UniProtKB-KW"/>
</dbReference>
<evidence type="ECO:0000256" key="8">
    <source>
        <dbReference type="ARBA" id="ARBA00022723"/>
    </source>
</evidence>
<evidence type="ECO:0000256" key="1">
    <source>
        <dbReference type="ARBA" id="ARBA00001936"/>
    </source>
</evidence>
<evidence type="ECO:0000256" key="11">
    <source>
        <dbReference type="ARBA" id="ARBA00022840"/>
    </source>
</evidence>
<dbReference type="GO" id="GO:0006221">
    <property type="term" value="P:pyrimidine nucleotide biosynthetic process"/>
    <property type="evidence" value="ECO:0007669"/>
    <property type="project" value="UniProtKB-KW"/>
</dbReference>
<dbReference type="GO" id="GO:0006541">
    <property type="term" value="P:glutamine metabolic process"/>
    <property type="evidence" value="ECO:0007669"/>
    <property type="project" value="TreeGrafter"/>
</dbReference>
<dbReference type="InterPro" id="IPR011761">
    <property type="entry name" value="ATP-grasp"/>
</dbReference>
<sequence>MGFETIMINCNPETVSTDYDISDRLYFEPLTFEDVMEIVEKEKPEGVIVQFGGQTPLKLAVPLANAGVKILGTSPDSIDMAEDRKRFAALLSRLSLLQPDNGNARSFTEAEQVAASIGYPVLIRPSYVLGGRAMRVVFDEGELEEYMTHAVDVSPEHPVLIDKFLEGAIEIDVDAVCDGEDVFIGGIMEHIEEAGVHSGDSACSLPPYSIKEKVIENIRSQTQALALELNVLGIINIQFAVKDDVVYVLEVNPRGSRTIPFVSKAIGIPLAKIASKVIAGRKLKELNIDDKKQIKHTAVKEAVFPFVRFHGTDTILGPEMKSTGEVMGVDVDFGKAFAKAQMATEGGLPLSGTVFISVRDRDKPPIVDIAHKLHDLGFKIFATGGTAKAIAEENTPVTTVLKEYEGRPNVIDHLKNNDIQIVINTSEGKISQEESYNIRRYAIVSGIPYFTTVQGAIAAESAIKSMSNGELDVKSIQEYYV</sequence>
<comment type="pathway">
    <text evidence="2">Pyrimidine metabolism; UMP biosynthesis via de novo pathway; (S)-dihydroorotate from bicarbonate: step 1/3.</text>
</comment>
<evidence type="ECO:0000256" key="5">
    <source>
        <dbReference type="ARBA" id="ARBA00022571"/>
    </source>
</evidence>
<comment type="catalytic activity">
    <reaction evidence="16">
        <text>hydrogencarbonate + L-glutamine + 2 ATP + H2O = carbamoyl phosphate + L-glutamate + 2 ADP + phosphate + 2 H(+)</text>
        <dbReference type="Rhea" id="RHEA:18633"/>
        <dbReference type="ChEBI" id="CHEBI:15377"/>
        <dbReference type="ChEBI" id="CHEBI:15378"/>
        <dbReference type="ChEBI" id="CHEBI:17544"/>
        <dbReference type="ChEBI" id="CHEBI:29985"/>
        <dbReference type="ChEBI" id="CHEBI:30616"/>
        <dbReference type="ChEBI" id="CHEBI:43474"/>
        <dbReference type="ChEBI" id="CHEBI:58228"/>
        <dbReference type="ChEBI" id="CHEBI:58359"/>
        <dbReference type="ChEBI" id="CHEBI:456216"/>
        <dbReference type="EC" id="6.3.5.5"/>
    </reaction>
</comment>
<feature type="domain" description="MGS-like" evidence="19">
    <location>
        <begin position="346"/>
        <end position="481"/>
    </location>
</feature>
<dbReference type="GO" id="GO:0006526">
    <property type="term" value="P:L-arginine biosynthetic process"/>
    <property type="evidence" value="ECO:0007669"/>
    <property type="project" value="UniProtKB-KW"/>
</dbReference>
<dbReference type="InterPro" id="IPR016185">
    <property type="entry name" value="PreATP-grasp_dom_sf"/>
</dbReference>
<dbReference type="PROSITE" id="PS51855">
    <property type="entry name" value="MGS"/>
    <property type="match status" value="1"/>
</dbReference>
<dbReference type="Pfam" id="PF02142">
    <property type="entry name" value="MGS"/>
    <property type="match status" value="1"/>
</dbReference>
<evidence type="ECO:0000256" key="14">
    <source>
        <dbReference type="ARBA" id="ARBA00023211"/>
    </source>
</evidence>
<comment type="similarity">
    <text evidence="4">Belongs to the CarB family.</text>
</comment>
<evidence type="ECO:0000259" key="19">
    <source>
        <dbReference type="PROSITE" id="PS51855"/>
    </source>
</evidence>
<dbReference type="InterPro" id="IPR058047">
    <property type="entry name" value="CPSase_preATP-grasp"/>
</dbReference>
<dbReference type="InterPro" id="IPR005483">
    <property type="entry name" value="CPSase_dom"/>
</dbReference>
<dbReference type="NCBIfam" id="NF003671">
    <property type="entry name" value="PRK05294.1"/>
    <property type="match status" value="1"/>
</dbReference>
<comment type="pathway">
    <text evidence="3">Amino-acid biosynthesis; L-arginine biosynthesis; carbamoyl phosphate from bicarbonate: step 1/1.</text>
</comment>
<dbReference type="Gene3D" id="3.40.50.1380">
    <property type="entry name" value="Methylglyoxal synthase-like domain"/>
    <property type="match status" value="1"/>
</dbReference>
<evidence type="ECO:0000256" key="4">
    <source>
        <dbReference type="ARBA" id="ARBA00009799"/>
    </source>
</evidence>
<feature type="domain" description="ATP-grasp" evidence="18">
    <location>
        <begin position="88"/>
        <end position="279"/>
    </location>
</feature>
<keyword evidence="10 17" id="KW-0547">Nucleotide-binding</keyword>
<dbReference type="InterPro" id="IPR005479">
    <property type="entry name" value="CPAse_ATP-bd"/>
</dbReference>
<evidence type="ECO:0000256" key="17">
    <source>
        <dbReference type="PROSITE-ProRule" id="PRU00409"/>
    </source>
</evidence>
<dbReference type="GO" id="GO:0004088">
    <property type="term" value="F:carbamoyl-phosphate synthase (glutamine-hydrolyzing) activity"/>
    <property type="evidence" value="ECO:0007669"/>
    <property type="project" value="UniProtKB-EC"/>
</dbReference>
<dbReference type="Gene3D" id="3.40.50.20">
    <property type="match status" value="1"/>
</dbReference>
<dbReference type="CDD" id="cd01424">
    <property type="entry name" value="MGS_CPS_II"/>
    <property type="match status" value="1"/>
</dbReference>
<comment type="caution">
    <text evidence="20">The sequence shown here is derived from an EMBL/GenBank/DDBJ whole genome shotgun (WGS) entry which is preliminary data.</text>
</comment>
<dbReference type="Gene3D" id="3.30.470.20">
    <property type="entry name" value="ATP-grasp fold, B domain"/>
    <property type="match status" value="1"/>
</dbReference>
<keyword evidence="7" id="KW-0028">Amino-acid biosynthesis</keyword>
<keyword evidence="9" id="KW-0677">Repeat</keyword>
<evidence type="ECO:0000256" key="13">
    <source>
        <dbReference type="ARBA" id="ARBA00022975"/>
    </source>
</evidence>
<name>A0A941W3Q7_9BACT</name>
<organism evidence="20 21">
    <name type="scientific">Candidatus Scalindua arabica</name>
    <dbReference type="NCBI Taxonomy" id="1127984"/>
    <lineage>
        <taxon>Bacteria</taxon>
        <taxon>Pseudomonadati</taxon>
        <taxon>Planctomycetota</taxon>
        <taxon>Candidatus Brocadiia</taxon>
        <taxon>Candidatus Brocadiales</taxon>
        <taxon>Candidatus Scalinduaceae</taxon>
        <taxon>Candidatus Scalindua</taxon>
    </lineage>
</organism>
<dbReference type="SMART" id="SM00851">
    <property type="entry name" value="MGS"/>
    <property type="match status" value="1"/>
</dbReference>
<dbReference type="AlphaFoldDB" id="A0A941W3Q7"/>
<dbReference type="FunFam" id="3.40.50.20:FF:000001">
    <property type="entry name" value="Carbamoyl-phosphate synthase large chain"/>
    <property type="match status" value="1"/>
</dbReference>
<dbReference type="Proteomes" id="UP000722750">
    <property type="component" value="Unassembled WGS sequence"/>
</dbReference>
<gene>
    <name evidence="20" type="ORF">MAG551_01651</name>
</gene>
<keyword evidence="5" id="KW-0055">Arginine biosynthesis</keyword>
<protein>
    <submittedName>
        <fullName evidence="20">Carbamoyl-phosphate synthase large chain</fullName>
    </submittedName>
</protein>
<dbReference type="InterPro" id="IPR036914">
    <property type="entry name" value="MGS-like_dom_sf"/>
</dbReference>
<evidence type="ECO:0000256" key="12">
    <source>
        <dbReference type="ARBA" id="ARBA00022842"/>
    </source>
</evidence>
<dbReference type="InterPro" id="IPR011607">
    <property type="entry name" value="MGS-like_dom"/>
</dbReference>
<dbReference type="FunFam" id="3.30.1490.20:FF:000001">
    <property type="entry name" value="Carbamoyl-phosphate synthase large chain"/>
    <property type="match status" value="1"/>
</dbReference>
<dbReference type="SUPFAM" id="SSF52335">
    <property type="entry name" value="Methylglyoxal synthase-like"/>
    <property type="match status" value="1"/>
</dbReference>
<dbReference type="PANTHER" id="PTHR11405:SF53">
    <property type="entry name" value="CARBAMOYL-PHOSPHATE SYNTHASE [AMMONIA], MITOCHONDRIAL"/>
    <property type="match status" value="1"/>
</dbReference>
<evidence type="ECO:0000256" key="15">
    <source>
        <dbReference type="ARBA" id="ARBA00047359"/>
    </source>
</evidence>
<keyword evidence="12" id="KW-0460">Magnesium</keyword>
<dbReference type="PROSITE" id="PS50975">
    <property type="entry name" value="ATP_GRASP"/>
    <property type="match status" value="1"/>
</dbReference>
<dbReference type="InterPro" id="IPR033937">
    <property type="entry name" value="MGS_CPS_CarB"/>
</dbReference>
<keyword evidence="6" id="KW-0436">Ligase</keyword>
<evidence type="ECO:0000256" key="3">
    <source>
        <dbReference type="ARBA" id="ARBA00005077"/>
    </source>
</evidence>
<evidence type="ECO:0000259" key="18">
    <source>
        <dbReference type="PROSITE" id="PS50975"/>
    </source>
</evidence>
<keyword evidence="11 17" id="KW-0067">ATP-binding</keyword>
<evidence type="ECO:0000256" key="9">
    <source>
        <dbReference type="ARBA" id="ARBA00022737"/>
    </source>
</evidence>
<evidence type="ECO:0000313" key="21">
    <source>
        <dbReference type="Proteomes" id="UP000722750"/>
    </source>
</evidence>